<dbReference type="RefSeq" id="WP_181584612.1">
    <property type="nucleotide sequence ID" value="NZ_CP059399.1"/>
</dbReference>
<proteinExistence type="inferred from homology"/>
<evidence type="ECO:0000259" key="5">
    <source>
        <dbReference type="Pfam" id="PF00561"/>
    </source>
</evidence>
<feature type="signal peptide" evidence="4">
    <location>
        <begin position="1"/>
        <end position="28"/>
    </location>
</feature>
<accession>A0A7D6ZE83</accession>
<evidence type="ECO:0000256" key="4">
    <source>
        <dbReference type="SAM" id="SignalP"/>
    </source>
</evidence>
<evidence type="ECO:0000313" key="6">
    <source>
        <dbReference type="EMBL" id="QLY33448.1"/>
    </source>
</evidence>
<keyword evidence="7" id="KW-1185">Reference proteome</keyword>
<dbReference type="EMBL" id="CP059399">
    <property type="protein sequence ID" value="QLY33448.1"/>
    <property type="molecule type" value="Genomic_DNA"/>
</dbReference>
<protein>
    <submittedName>
        <fullName evidence="6">Alpha/beta fold hydrolase</fullName>
    </submittedName>
</protein>
<name>A0A7D6ZE83_9NOCA</name>
<dbReference type="InterPro" id="IPR000073">
    <property type="entry name" value="AB_hydrolase_1"/>
</dbReference>
<dbReference type="AlphaFoldDB" id="A0A7D6ZE83"/>
<dbReference type="GO" id="GO:0016787">
    <property type="term" value="F:hydrolase activity"/>
    <property type="evidence" value="ECO:0007669"/>
    <property type="project" value="UniProtKB-KW"/>
</dbReference>
<evidence type="ECO:0000256" key="1">
    <source>
        <dbReference type="ARBA" id="ARBA00010088"/>
    </source>
</evidence>
<dbReference type="SUPFAM" id="SSF53474">
    <property type="entry name" value="alpha/beta-Hydrolases"/>
    <property type="match status" value="1"/>
</dbReference>
<evidence type="ECO:0000256" key="3">
    <source>
        <dbReference type="ARBA" id="ARBA00022801"/>
    </source>
</evidence>
<evidence type="ECO:0000313" key="7">
    <source>
        <dbReference type="Proteomes" id="UP000515512"/>
    </source>
</evidence>
<keyword evidence="2 4" id="KW-0732">Signal</keyword>
<dbReference type="InterPro" id="IPR051601">
    <property type="entry name" value="Serine_prot/Carboxylest_S33"/>
</dbReference>
<dbReference type="Proteomes" id="UP000515512">
    <property type="component" value="Chromosome"/>
</dbReference>
<gene>
    <name evidence="6" type="ORF">H0264_15515</name>
</gene>
<keyword evidence="3 6" id="KW-0378">Hydrolase</keyword>
<feature type="domain" description="AB hydrolase-1" evidence="5">
    <location>
        <begin position="94"/>
        <end position="478"/>
    </location>
</feature>
<feature type="chain" id="PRO_5027604064" evidence="4">
    <location>
        <begin position="29"/>
        <end position="502"/>
    </location>
</feature>
<dbReference type="InterPro" id="IPR029058">
    <property type="entry name" value="AB_hydrolase_fold"/>
</dbReference>
<sequence>MSRSLWTSVVLTTSVALAIAGIAPTGQAESDNLTRYYEQRIAWESCTGYGADDLPANTECAQVEVPVDYDDPDGDTATIALSRVRATGPKIGSLLMNPGGPGASGLWTVQLGDDTALAERFDRVGFDPRGIGASRPLVACATAAERDAERAEPPDDYGAAGIAEMERENAEFAGNCAARTGADFLAHVGTRDVVRDMDVIRAVLGDDRLSYLGYSYGTRLGYTYAETFPDRVRALVLDGAIDPDESTADSVAGQAAGFQQVFDAFATACATELAADCPLGTDPDQAVTRYQALINPLWDAPASTEDGRGLGYSDASTGVIQALYSETLWPELAVGLGEVEQGIGDTLLGLADLYVGRAADGSYDNSTDARAAVQCVDDPPVTDRAIVAGMDAAWRRTAPFSDDGHGTGQAPLGVCAFWPVPNTDAPHRLSVTGLPATVVVSTTEDPATPYESGVDLAKQLGASLITFEGAQHGAVLEGNACVDDAVIAYLVDLTAPQDLTCE</sequence>
<dbReference type="Gene3D" id="3.40.50.1820">
    <property type="entry name" value="alpha/beta hydrolase"/>
    <property type="match status" value="1"/>
</dbReference>
<comment type="similarity">
    <text evidence="1">Belongs to the peptidase S33 family.</text>
</comment>
<dbReference type="KEGG" id="nhu:H0264_15515"/>
<evidence type="ECO:0000256" key="2">
    <source>
        <dbReference type="ARBA" id="ARBA00022729"/>
    </source>
</evidence>
<reference evidence="6 7" key="1">
    <citation type="submission" date="2020-07" db="EMBL/GenBank/DDBJ databases">
        <authorList>
            <person name="Zhuang K."/>
            <person name="Ran Y."/>
        </authorList>
    </citation>
    <scope>NUCLEOTIDE SEQUENCE [LARGE SCALE GENOMIC DNA]</scope>
    <source>
        <strain evidence="6 7">WCH-YHL-001</strain>
    </source>
</reference>
<dbReference type="PANTHER" id="PTHR43248:SF29">
    <property type="entry name" value="TRIPEPTIDYL AMINOPEPTIDASE"/>
    <property type="match status" value="1"/>
</dbReference>
<dbReference type="Pfam" id="PF00561">
    <property type="entry name" value="Abhydrolase_1"/>
    <property type="match status" value="1"/>
</dbReference>
<dbReference type="PANTHER" id="PTHR43248">
    <property type="entry name" value="2-SUCCINYL-6-HYDROXY-2,4-CYCLOHEXADIENE-1-CARBOXYLATE SYNTHASE"/>
    <property type="match status" value="1"/>
</dbReference>
<organism evidence="6 7">
    <name type="scientific">Nocardia huaxiensis</name>
    <dbReference type="NCBI Taxonomy" id="2755382"/>
    <lineage>
        <taxon>Bacteria</taxon>
        <taxon>Bacillati</taxon>
        <taxon>Actinomycetota</taxon>
        <taxon>Actinomycetes</taxon>
        <taxon>Mycobacteriales</taxon>
        <taxon>Nocardiaceae</taxon>
        <taxon>Nocardia</taxon>
    </lineage>
</organism>